<name>A0AAJ4XPL7_9BASI</name>
<evidence type="ECO:0000313" key="4">
    <source>
        <dbReference type="Proteomes" id="UP001294444"/>
    </source>
</evidence>
<dbReference type="Proteomes" id="UP001294444">
    <property type="component" value="Unassembled WGS sequence"/>
</dbReference>
<feature type="region of interest" description="Disordered" evidence="1">
    <location>
        <begin position="78"/>
        <end position="171"/>
    </location>
</feature>
<reference evidence="3" key="1">
    <citation type="submission" date="2023-10" db="EMBL/GenBank/DDBJ databases">
        <authorList>
            <person name="Guldener U."/>
        </authorList>
    </citation>
    <scope>NUCLEOTIDE SEQUENCE</scope>
    <source>
        <strain evidence="3">Mp4</strain>
    </source>
</reference>
<evidence type="ECO:0000313" key="3">
    <source>
        <dbReference type="EMBL" id="SNX86179.1"/>
    </source>
</evidence>
<comment type="caution">
    <text evidence="3">The sequence shown here is derived from an EMBL/GenBank/DDBJ whole genome shotgun (WGS) entry which is preliminary data.</text>
</comment>
<dbReference type="InterPro" id="IPR043502">
    <property type="entry name" value="DNA/RNA_pol_sf"/>
</dbReference>
<feature type="compositionally biased region" description="Basic and acidic residues" evidence="1">
    <location>
        <begin position="90"/>
        <end position="105"/>
    </location>
</feature>
<evidence type="ECO:0000256" key="1">
    <source>
        <dbReference type="SAM" id="MobiDB-lite"/>
    </source>
</evidence>
<dbReference type="EMBL" id="OAPG01000013">
    <property type="protein sequence ID" value="SNX86179.1"/>
    <property type="molecule type" value="Genomic_DNA"/>
</dbReference>
<sequence length="171" mass="17858">MQVWQRPSPISFEATSTGELRMIEWGPPQDQALEALKTALSSPPTLAYPDFARPFLLYVDASKQAFAAALHQCLPATPSTPPAVAALAGSDERRTEKLNRTKSGERAGLNGSYGNSASGSDSPDIEGIDGEGGICHGGDQCHAGTTRGPIDAQGATEREHAGVLGSTLPKD</sequence>
<gene>
    <name evidence="3" type="ORF">MEPE_04888</name>
</gene>
<feature type="compositionally biased region" description="Low complexity" evidence="1">
    <location>
        <begin position="78"/>
        <end position="88"/>
    </location>
</feature>
<dbReference type="Pfam" id="PF17919">
    <property type="entry name" value="RT_RNaseH_2"/>
    <property type="match status" value="1"/>
</dbReference>
<feature type="compositionally biased region" description="Polar residues" evidence="1">
    <location>
        <begin position="112"/>
        <end position="121"/>
    </location>
</feature>
<keyword evidence="4" id="KW-1185">Reference proteome</keyword>
<dbReference type="AlphaFoldDB" id="A0AAJ4XPL7"/>
<dbReference type="SUPFAM" id="SSF56672">
    <property type="entry name" value="DNA/RNA polymerases"/>
    <property type="match status" value="1"/>
</dbReference>
<evidence type="ECO:0000259" key="2">
    <source>
        <dbReference type="Pfam" id="PF17919"/>
    </source>
</evidence>
<protein>
    <recommendedName>
        <fullName evidence="2">Reverse transcriptase/retrotransposon-derived protein RNase H-like domain-containing protein</fullName>
    </recommendedName>
</protein>
<accession>A0AAJ4XPL7</accession>
<proteinExistence type="predicted"/>
<dbReference type="InterPro" id="IPR041577">
    <property type="entry name" value="RT_RNaseH_2"/>
</dbReference>
<feature type="domain" description="Reverse transcriptase/retrotransposon-derived protein RNase H-like" evidence="2">
    <location>
        <begin position="25"/>
        <end position="77"/>
    </location>
</feature>
<organism evidence="3 4">
    <name type="scientific">Melanopsichium pennsylvanicum</name>
    <dbReference type="NCBI Taxonomy" id="63383"/>
    <lineage>
        <taxon>Eukaryota</taxon>
        <taxon>Fungi</taxon>
        <taxon>Dikarya</taxon>
        <taxon>Basidiomycota</taxon>
        <taxon>Ustilaginomycotina</taxon>
        <taxon>Ustilaginomycetes</taxon>
        <taxon>Ustilaginales</taxon>
        <taxon>Ustilaginaceae</taxon>
        <taxon>Melanopsichium</taxon>
    </lineage>
</organism>